<protein>
    <submittedName>
        <fullName evidence="6">Uncharacterized protein</fullName>
    </submittedName>
</protein>
<dbReference type="Proteomes" id="UP000280292">
    <property type="component" value="Unassembled WGS sequence"/>
</dbReference>
<evidence type="ECO:0000256" key="3">
    <source>
        <dbReference type="ARBA" id="ARBA00022989"/>
    </source>
</evidence>
<feature type="transmembrane region" description="Helical" evidence="5">
    <location>
        <begin position="193"/>
        <end position="218"/>
    </location>
</feature>
<gene>
    <name evidence="6" type="ORF">ALQ95_200029</name>
</gene>
<evidence type="ECO:0000256" key="1">
    <source>
        <dbReference type="ARBA" id="ARBA00004141"/>
    </source>
</evidence>
<dbReference type="Pfam" id="PF04610">
    <property type="entry name" value="TrbL"/>
    <property type="match status" value="1"/>
</dbReference>
<accession>A0A3M2W0C4</accession>
<evidence type="ECO:0000256" key="2">
    <source>
        <dbReference type="ARBA" id="ARBA00022692"/>
    </source>
</evidence>
<reference evidence="6 7" key="1">
    <citation type="submission" date="2018-08" db="EMBL/GenBank/DDBJ databases">
        <title>Recombination of ecologically and evolutionarily significant loci maintains genetic cohesion in the Pseudomonas syringae species complex.</title>
        <authorList>
            <person name="Dillon M."/>
            <person name="Thakur S."/>
            <person name="Almeida R.N.D."/>
            <person name="Weir B.S."/>
            <person name="Guttman D.S."/>
        </authorList>
    </citation>
    <scope>NUCLEOTIDE SEQUENCE [LARGE SCALE GENOMIC DNA]</scope>
    <source>
        <strain evidence="6 7">ICMP 3883</strain>
    </source>
</reference>
<dbReference type="AlphaFoldDB" id="A0A3M2W0C4"/>
<comment type="subcellular location">
    <subcellularLocation>
        <location evidence="1">Membrane</location>
        <topology evidence="1">Multi-pass membrane protein</topology>
    </subcellularLocation>
</comment>
<dbReference type="GO" id="GO:0030255">
    <property type="term" value="P:protein secretion by the type IV secretion system"/>
    <property type="evidence" value="ECO:0007669"/>
    <property type="project" value="InterPro"/>
</dbReference>
<keyword evidence="4 5" id="KW-0472">Membrane</keyword>
<feature type="transmembrane region" description="Helical" evidence="5">
    <location>
        <begin position="30"/>
        <end position="51"/>
    </location>
</feature>
<comment type="caution">
    <text evidence="6">The sequence shown here is derived from an EMBL/GenBank/DDBJ whole genome shotgun (WGS) entry which is preliminary data.</text>
</comment>
<feature type="transmembrane region" description="Helical" evidence="5">
    <location>
        <begin position="230"/>
        <end position="254"/>
    </location>
</feature>
<organism evidence="6 7">
    <name type="scientific">Pseudomonas syringae pv. ribicola</name>
    <dbReference type="NCBI Taxonomy" id="55398"/>
    <lineage>
        <taxon>Bacteria</taxon>
        <taxon>Pseudomonadati</taxon>
        <taxon>Pseudomonadota</taxon>
        <taxon>Gammaproteobacteria</taxon>
        <taxon>Pseudomonadales</taxon>
        <taxon>Pseudomonadaceae</taxon>
        <taxon>Pseudomonas</taxon>
    </lineage>
</organism>
<feature type="transmembrane region" description="Helical" evidence="5">
    <location>
        <begin position="167"/>
        <end position="186"/>
    </location>
</feature>
<proteinExistence type="predicted"/>
<keyword evidence="3 5" id="KW-1133">Transmembrane helix</keyword>
<name>A0A3M2W0C4_PSESI</name>
<dbReference type="EMBL" id="RBNR01000112">
    <property type="protein sequence ID" value="RML44987.1"/>
    <property type="molecule type" value="Genomic_DNA"/>
</dbReference>
<evidence type="ECO:0000313" key="7">
    <source>
        <dbReference type="Proteomes" id="UP000280292"/>
    </source>
</evidence>
<dbReference type="GO" id="GO:0016020">
    <property type="term" value="C:membrane"/>
    <property type="evidence" value="ECO:0007669"/>
    <property type="project" value="UniProtKB-SubCell"/>
</dbReference>
<evidence type="ECO:0000313" key="6">
    <source>
        <dbReference type="EMBL" id="RML44987.1"/>
    </source>
</evidence>
<dbReference type="InterPro" id="IPR007688">
    <property type="entry name" value="Conjugal_tfr_TrbL/VirB6"/>
</dbReference>
<feature type="transmembrane region" description="Helical" evidence="5">
    <location>
        <begin position="144"/>
        <end position="161"/>
    </location>
</feature>
<keyword evidence="2 5" id="KW-0812">Transmembrane</keyword>
<sequence length="356" mass="37624">MAGSMGFFEKYNTLVMGKIDALSAGLTSNYAQMVAVIITAAVTLYIVWVGYQTLAGKIQTPIQDLMWDLAKFAVILTFVNNVDGYLTAALDAAQGLKTGFGAAGGDSIWNTLDRMWQESQELGETLYKMDDGFVPLTGWGARNMIWLGAGVLMTVIALVFLVADVTIALLSITAPLFIFCLMFGFLRTMFNNWLQLIFSSILTVLFASLIVNISMAFMNDMMTQVKADATVFNLMTVGMMALVAGVISAALVWVAKGFASQIAGVGVDGAIQGMAMMGLGAAGWGAAKSAAGLAGKGAEFGKGAGKGFLKGGEAKTNSATEWVGKQAGRAAGVSFQKGKEISKRAIENMKARNNNP</sequence>
<evidence type="ECO:0000256" key="5">
    <source>
        <dbReference type="SAM" id="Phobius"/>
    </source>
</evidence>
<evidence type="ECO:0000256" key="4">
    <source>
        <dbReference type="ARBA" id="ARBA00023136"/>
    </source>
</evidence>